<organism evidence="1 2">
    <name type="scientific">Corchorus olitorius</name>
    <dbReference type="NCBI Taxonomy" id="93759"/>
    <lineage>
        <taxon>Eukaryota</taxon>
        <taxon>Viridiplantae</taxon>
        <taxon>Streptophyta</taxon>
        <taxon>Embryophyta</taxon>
        <taxon>Tracheophyta</taxon>
        <taxon>Spermatophyta</taxon>
        <taxon>Magnoliopsida</taxon>
        <taxon>eudicotyledons</taxon>
        <taxon>Gunneridae</taxon>
        <taxon>Pentapetalae</taxon>
        <taxon>rosids</taxon>
        <taxon>malvids</taxon>
        <taxon>Malvales</taxon>
        <taxon>Malvaceae</taxon>
        <taxon>Grewioideae</taxon>
        <taxon>Apeibeae</taxon>
        <taxon>Corchorus</taxon>
    </lineage>
</organism>
<sequence length="57" mass="6287">MGKVGVAKLNLKALFSRLDSRRKQGGNMVKSSKLCHNTEMVGGCEWTRMCHPPTVTP</sequence>
<evidence type="ECO:0000313" key="2">
    <source>
        <dbReference type="Proteomes" id="UP000187203"/>
    </source>
</evidence>
<name>A0A1R3JD41_9ROSI</name>
<keyword evidence="2" id="KW-1185">Reference proteome</keyword>
<dbReference type="AlphaFoldDB" id="A0A1R3JD41"/>
<dbReference type="EMBL" id="AWUE01016331">
    <property type="protein sequence ID" value="OMO92745.1"/>
    <property type="molecule type" value="Genomic_DNA"/>
</dbReference>
<accession>A0A1R3JD41</accession>
<gene>
    <name evidence="1" type="ORF">COLO4_17339</name>
</gene>
<reference evidence="2" key="1">
    <citation type="submission" date="2013-09" db="EMBL/GenBank/DDBJ databases">
        <title>Corchorus olitorius genome sequencing.</title>
        <authorList>
            <person name="Alam M."/>
            <person name="Haque M.S."/>
            <person name="Islam M.S."/>
            <person name="Emdad E.M."/>
            <person name="Islam M.M."/>
            <person name="Ahmed B."/>
            <person name="Halim A."/>
            <person name="Hossen Q.M.M."/>
            <person name="Hossain M.Z."/>
            <person name="Ahmed R."/>
            <person name="Khan M.M."/>
            <person name="Islam R."/>
            <person name="Rashid M.M."/>
            <person name="Khan S.A."/>
            <person name="Rahman M.S."/>
            <person name="Alam M."/>
            <person name="Yahiya A.S."/>
            <person name="Khan M.S."/>
            <person name="Azam M.S."/>
            <person name="Haque T."/>
            <person name="Lashkar M.Z.H."/>
            <person name="Akhand A.I."/>
            <person name="Morshed G."/>
            <person name="Roy S."/>
            <person name="Uddin K.S."/>
            <person name="Rabeya T."/>
            <person name="Hossain A.S."/>
            <person name="Chowdhury A."/>
            <person name="Snigdha A.R."/>
            <person name="Mortoza M.S."/>
            <person name="Matin S.A."/>
            <person name="Hoque S.M.E."/>
            <person name="Islam M.K."/>
            <person name="Roy D.K."/>
            <person name="Haider R."/>
            <person name="Moosa M.M."/>
            <person name="Elias S.M."/>
            <person name="Hasan A.M."/>
            <person name="Jahan S."/>
            <person name="Shafiuddin M."/>
            <person name="Mahmood N."/>
            <person name="Shommy N.S."/>
        </authorList>
    </citation>
    <scope>NUCLEOTIDE SEQUENCE [LARGE SCALE GENOMIC DNA]</scope>
    <source>
        <strain evidence="2">cv. O-4</strain>
    </source>
</reference>
<proteinExistence type="predicted"/>
<evidence type="ECO:0000313" key="1">
    <source>
        <dbReference type="EMBL" id="OMO92745.1"/>
    </source>
</evidence>
<protein>
    <submittedName>
        <fullName evidence="1">Uncharacterized protein</fullName>
    </submittedName>
</protein>
<comment type="caution">
    <text evidence="1">The sequence shown here is derived from an EMBL/GenBank/DDBJ whole genome shotgun (WGS) entry which is preliminary data.</text>
</comment>
<dbReference type="Proteomes" id="UP000187203">
    <property type="component" value="Unassembled WGS sequence"/>
</dbReference>